<feature type="domain" description="Transcription regulator PadR N-terminal" evidence="1">
    <location>
        <begin position="21"/>
        <end position="91"/>
    </location>
</feature>
<protein>
    <submittedName>
        <fullName evidence="2">PadR family transcriptional regulator</fullName>
    </submittedName>
</protein>
<dbReference type="InterPro" id="IPR052509">
    <property type="entry name" value="Metal_resp_DNA-bind_regulator"/>
</dbReference>
<name>A0ABY9EHF1_9GAMM</name>
<dbReference type="Proteomes" id="UP001321520">
    <property type="component" value="Chromosome"/>
</dbReference>
<dbReference type="SUPFAM" id="SSF46785">
    <property type="entry name" value="Winged helix' DNA-binding domain"/>
    <property type="match status" value="1"/>
</dbReference>
<keyword evidence="3" id="KW-1185">Reference proteome</keyword>
<dbReference type="EMBL" id="CP098023">
    <property type="protein sequence ID" value="WKD50286.1"/>
    <property type="molecule type" value="Genomic_DNA"/>
</dbReference>
<dbReference type="Gene3D" id="1.10.10.10">
    <property type="entry name" value="Winged helix-like DNA-binding domain superfamily/Winged helix DNA-binding domain"/>
    <property type="match status" value="1"/>
</dbReference>
<dbReference type="InterPro" id="IPR005149">
    <property type="entry name" value="Tscrpt_reg_PadR_N"/>
</dbReference>
<dbReference type="PANTHER" id="PTHR33169">
    <property type="entry name" value="PADR-FAMILY TRANSCRIPTIONAL REGULATOR"/>
    <property type="match status" value="1"/>
</dbReference>
<sequence>MEPFEHKWDVQFRKGTLEMVILALLGQKAQFGLQLLQNLHQFETMKITEGTLYPLLDRLKRDGVVESYWLQEGESRPRKYYRLSDVGKDRLGGLKARWLKSVKDINQLFHKYNLEK</sequence>
<evidence type="ECO:0000313" key="2">
    <source>
        <dbReference type="EMBL" id="WKD50286.1"/>
    </source>
</evidence>
<dbReference type="PANTHER" id="PTHR33169:SF14">
    <property type="entry name" value="TRANSCRIPTIONAL REGULATOR RV3488"/>
    <property type="match status" value="1"/>
</dbReference>
<evidence type="ECO:0000259" key="1">
    <source>
        <dbReference type="Pfam" id="PF03551"/>
    </source>
</evidence>
<dbReference type="InterPro" id="IPR036390">
    <property type="entry name" value="WH_DNA-bd_sf"/>
</dbReference>
<dbReference type="RefSeq" id="WP_301416434.1">
    <property type="nucleotide sequence ID" value="NZ_CP098023.1"/>
</dbReference>
<reference evidence="2 3" key="1">
    <citation type="submission" date="2022-05" db="EMBL/GenBank/DDBJ databases">
        <title>Microbulbifer sp. nov., isolated from sponge.</title>
        <authorList>
            <person name="Gao L."/>
        </authorList>
    </citation>
    <scope>NUCLEOTIDE SEQUENCE [LARGE SCALE GENOMIC DNA]</scope>
    <source>
        <strain evidence="2 3">MI-G</strain>
    </source>
</reference>
<dbReference type="InterPro" id="IPR036388">
    <property type="entry name" value="WH-like_DNA-bd_sf"/>
</dbReference>
<gene>
    <name evidence="2" type="ORF">M8T91_02320</name>
</gene>
<evidence type="ECO:0000313" key="3">
    <source>
        <dbReference type="Proteomes" id="UP001321520"/>
    </source>
</evidence>
<organism evidence="2 3">
    <name type="scientific">Microbulbifer spongiae</name>
    <dbReference type="NCBI Taxonomy" id="2944933"/>
    <lineage>
        <taxon>Bacteria</taxon>
        <taxon>Pseudomonadati</taxon>
        <taxon>Pseudomonadota</taxon>
        <taxon>Gammaproteobacteria</taxon>
        <taxon>Cellvibrionales</taxon>
        <taxon>Microbulbiferaceae</taxon>
        <taxon>Microbulbifer</taxon>
    </lineage>
</organism>
<dbReference type="Pfam" id="PF03551">
    <property type="entry name" value="PadR"/>
    <property type="match status" value="1"/>
</dbReference>
<proteinExistence type="predicted"/>
<accession>A0ABY9EHF1</accession>